<feature type="domain" description="CUB" evidence="1">
    <location>
        <begin position="142"/>
        <end position="351"/>
    </location>
</feature>
<protein>
    <submittedName>
        <fullName evidence="2">Putative conserved secreted protein</fullName>
    </submittedName>
</protein>
<sequence length="355" mass="40182">MSPGFPELWSGDEDCTITIEKTHAGIMQLKIDFVHFTIKAELGVPEKSLFRLYEFQGQPNRTTGECDEDAMILGGGESKFSLCGQNHGQHIYYTLSSKTEAREADDLAGTASTRLTMRMRGAEMPRLWLLRLAQMPLAYSAPHECLQYYTADNGTIKTFNYATNGRHLANQDYKVCIRRNTKRCSVRYAPCDTRAFRIGPVGEVPNVIDPAVSLTPNPQVWSYITSWMWGQRSGRSLRWSPYAQHYSDDDQYRYFGYGNFGVGMTGHGRQRCQDRITIPCENEYFVTGQYYGVGVCDPHHCGNTFCPGQSQESCRIETSVTPFAVSIHFGPPTMKRNPEENIGMCLKYSQQHCDS</sequence>
<dbReference type="STRING" id="104452.A0A0L7L3B3"/>
<gene>
    <name evidence="2" type="ORF">OBRU01_16168</name>
</gene>
<organism evidence="2 3">
    <name type="scientific">Operophtera brumata</name>
    <name type="common">Winter moth</name>
    <name type="synonym">Phalaena brumata</name>
    <dbReference type="NCBI Taxonomy" id="104452"/>
    <lineage>
        <taxon>Eukaryota</taxon>
        <taxon>Metazoa</taxon>
        <taxon>Ecdysozoa</taxon>
        <taxon>Arthropoda</taxon>
        <taxon>Hexapoda</taxon>
        <taxon>Insecta</taxon>
        <taxon>Pterygota</taxon>
        <taxon>Neoptera</taxon>
        <taxon>Endopterygota</taxon>
        <taxon>Lepidoptera</taxon>
        <taxon>Glossata</taxon>
        <taxon>Ditrysia</taxon>
        <taxon>Geometroidea</taxon>
        <taxon>Geometridae</taxon>
        <taxon>Larentiinae</taxon>
        <taxon>Operophtera</taxon>
    </lineage>
</organism>
<proteinExistence type="predicted"/>
<comment type="caution">
    <text evidence="2">The sequence shown here is derived from an EMBL/GenBank/DDBJ whole genome shotgun (WGS) entry which is preliminary data.</text>
</comment>
<evidence type="ECO:0000313" key="3">
    <source>
        <dbReference type="Proteomes" id="UP000037510"/>
    </source>
</evidence>
<reference evidence="2 3" key="1">
    <citation type="journal article" date="2015" name="Genome Biol. Evol.">
        <title>The genome of winter moth (Operophtera brumata) provides a genomic perspective on sexual dimorphism and phenology.</title>
        <authorList>
            <person name="Derks M.F."/>
            <person name="Smit S."/>
            <person name="Salis L."/>
            <person name="Schijlen E."/>
            <person name="Bossers A."/>
            <person name="Mateman C."/>
            <person name="Pijl A.S."/>
            <person name="de Ridder D."/>
            <person name="Groenen M.A."/>
            <person name="Visser M.E."/>
            <person name="Megens H.J."/>
        </authorList>
    </citation>
    <scope>NUCLEOTIDE SEQUENCE [LARGE SCALE GENOMIC DNA]</scope>
    <source>
        <strain evidence="2">WM2013NL</strain>
        <tissue evidence="2">Head and thorax</tissue>
    </source>
</reference>
<dbReference type="Proteomes" id="UP000037510">
    <property type="component" value="Unassembled WGS sequence"/>
</dbReference>
<accession>A0A0L7L3B3</accession>
<evidence type="ECO:0000259" key="1">
    <source>
        <dbReference type="Pfam" id="PF26080"/>
    </source>
</evidence>
<dbReference type="PANTHER" id="PTHR33236">
    <property type="entry name" value="INTRAFLAGELLAR TRANSPORT PROTEIN 122 FAMILY PROTEIN-RELATED"/>
    <property type="match status" value="1"/>
</dbReference>
<dbReference type="AlphaFoldDB" id="A0A0L7L3B3"/>
<keyword evidence="3" id="KW-1185">Reference proteome</keyword>
<feature type="non-terminal residue" evidence="2">
    <location>
        <position position="1"/>
    </location>
</feature>
<feature type="non-terminal residue" evidence="2">
    <location>
        <position position="355"/>
    </location>
</feature>
<dbReference type="PANTHER" id="PTHR33236:SF4">
    <property type="entry name" value="CUB DOMAIN-CONTAINING PROTEIN"/>
    <property type="match status" value="1"/>
</dbReference>
<dbReference type="Pfam" id="PF26080">
    <property type="entry name" value="CUB_animal"/>
    <property type="match status" value="1"/>
</dbReference>
<evidence type="ECO:0000313" key="2">
    <source>
        <dbReference type="EMBL" id="KOB69910.1"/>
    </source>
</evidence>
<name>A0A0L7L3B3_OPEBR</name>
<dbReference type="InterPro" id="IPR058698">
    <property type="entry name" value="CUB_metazoa"/>
</dbReference>
<dbReference type="EMBL" id="JTDY01003234">
    <property type="protein sequence ID" value="KOB69910.1"/>
    <property type="molecule type" value="Genomic_DNA"/>
</dbReference>